<dbReference type="STRING" id="1301098.PKB_2214"/>
<gene>
    <name evidence="2" type="ORF">PKB_2214</name>
</gene>
<sequence length="71" mass="7602">MKTLRIALIATLLGVSAAAMAEDGGDRVVAQMDALRHTAMQHYAQVEQMHAHAQAVASNQGQAAHRVEHTN</sequence>
<feature type="signal peptide" evidence="1">
    <location>
        <begin position="1"/>
        <end position="21"/>
    </location>
</feature>
<dbReference type="KEGG" id="pkc:PKB_2214"/>
<evidence type="ECO:0000256" key="1">
    <source>
        <dbReference type="SAM" id="SignalP"/>
    </source>
</evidence>
<dbReference type="HOGENOM" id="CLU_184500_1_0_6"/>
<accession>A0A024HFA6</accession>
<dbReference type="OrthoDB" id="7027933at2"/>
<evidence type="ECO:0000313" key="2">
    <source>
        <dbReference type="EMBL" id="CDF83561.1"/>
    </source>
</evidence>
<keyword evidence="1" id="KW-0732">Signal</keyword>
<proteinExistence type="predicted"/>
<dbReference type="Proteomes" id="UP000025241">
    <property type="component" value="Chromosome I"/>
</dbReference>
<name>A0A024HFA6_PSEKB</name>
<dbReference type="NCBIfam" id="NF041599">
    <property type="entry name" value="reg_PtrA_PA2808"/>
    <property type="match status" value="1"/>
</dbReference>
<dbReference type="EMBL" id="HG322950">
    <property type="protein sequence ID" value="CDF83561.1"/>
    <property type="molecule type" value="Genomic_DNA"/>
</dbReference>
<evidence type="ECO:0000313" key="3">
    <source>
        <dbReference type="Proteomes" id="UP000025241"/>
    </source>
</evidence>
<protein>
    <recommendedName>
        <fullName evidence="4">Secreted protein</fullName>
    </recommendedName>
</protein>
<dbReference type="PATRIC" id="fig|1301098.3.peg.2209"/>
<reference evidence="2 3" key="2">
    <citation type="submission" date="2014-05" db="EMBL/GenBank/DDBJ databases">
        <title>Genome sequence of the 3-chlorobenzoate degrading bacterium Pseudomonas knackmussii B13 shows multiple evidence for horizontal gene transfer.</title>
        <authorList>
            <person name="Miyazaki R."/>
            <person name="Bertelli C."/>
            <person name="Falquet L."/>
            <person name="Robinson-Rechavi M."/>
            <person name="Gharib W."/>
            <person name="Roy S."/>
            <person name="Van der Meer J.R."/>
        </authorList>
    </citation>
    <scope>NUCLEOTIDE SEQUENCE [LARGE SCALE GENOMIC DNA]</scope>
    <source>
        <strain evidence="2 3">B13</strain>
    </source>
</reference>
<organism evidence="2 3">
    <name type="scientific">Pseudomonas knackmussii (strain DSM 6978 / CCUG 54928 / LMG 23759 / B13)</name>
    <dbReference type="NCBI Taxonomy" id="1301098"/>
    <lineage>
        <taxon>Bacteria</taxon>
        <taxon>Pseudomonadati</taxon>
        <taxon>Pseudomonadota</taxon>
        <taxon>Gammaproteobacteria</taxon>
        <taxon>Pseudomonadales</taxon>
        <taxon>Pseudomonadaceae</taxon>
        <taxon>Pseudomonas</taxon>
    </lineage>
</organism>
<dbReference type="RefSeq" id="WP_043251641.1">
    <property type="nucleotide sequence ID" value="NZ_HG322950.1"/>
</dbReference>
<keyword evidence="3" id="KW-1185">Reference proteome</keyword>
<reference evidence="2 3" key="1">
    <citation type="submission" date="2013-03" db="EMBL/GenBank/DDBJ databases">
        <authorList>
            <person name="Linke B."/>
        </authorList>
    </citation>
    <scope>NUCLEOTIDE SEQUENCE [LARGE SCALE GENOMIC DNA]</scope>
    <source>
        <strain evidence="2 3">B13</strain>
    </source>
</reference>
<feature type="chain" id="PRO_5001529947" description="Secreted protein" evidence="1">
    <location>
        <begin position="22"/>
        <end position="71"/>
    </location>
</feature>
<dbReference type="AlphaFoldDB" id="A0A024HFA6"/>
<evidence type="ECO:0008006" key="4">
    <source>
        <dbReference type="Google" id="ProtNLM"/>
    </source>
</evidence>